<evidence type="ECO:0000313" key="3">
    <source>
        <dbReference type="Proteomes" id="UP000051373"/>
    </source>
</evidence>
<protein>
    <recommendedName>
        <fullName evidence="1">FlgD/Vpr Ig-like domain-containing protein</fullName>
    </recommendedName>
</protein>
<comment type="caution">
    <text evidence="2">The sequence shown here is derived from an EMBL/GenBank/DDBJ whole genome shotgun (WGS) entry which is preliminary data.</text>
</comment>
<reference evidence="2 3" key="1">
    <citation type="journal article" date="2015" name="Microbiome">
        <title>Genomic resolution of linkages in carbon, nitrogen, and sulfur cycling among widespread estuary sediment bacteria.</title>
        <authorList>
            <person name="Baker B.J."/>
            <person name="Lazar C.S."/>
            <person name="Teske A.P."/>
            <person name="Dick G.J."/>
        </authorList>
    </citation>
    <scope>NUCLEOTIDE SEQUENCE [LARGE SCALE GENOMIC DNA]</scope>
    <source>
        <strain evidence="2">SM23_42</strain>
    </source>
</reference>
<dbReference type="AlphaFoldDB" id="A0A0S8FQG2"/>
<evidence type="ECO:0000313" key="2">
    <source>
        <dbReference type="EMBL" id="KPK62766.1"/>
    </source>
</evidence>
<sequence length="481" mass="51732">MLQDPAVVWSHYLTSAIYNTTSNTVGGHVFAGTYLNPPKEAELFASGGGGAPEWGYSGTEFYTDAGDNTFTLAAVDEDASGVTVIKWTGPDSIPDWTTSFAGYSVSSYGPIAVSDDGSTIAAIAAPPGTDAHLLLFDADSATPLIDYVASGLGFPRYVRINSDGRYTAFIALATIVVFDRDLLSVRGQISMGYSNDAMDISGDGNLIAYAWPTLQVMEWTGSSYQNLWAYNPGASYYASTIAISNDGTTIVSCWYTLSFNTLKVVVHDVGSATPLWTYDYPFSSGVYQEDPMDVDITDDGKYFIVGSLGDDANLNPEVHIFRRDSTPYVYYTVDMPGSMFSVDISSDGSYATACGKHVHANVMGSGGDVVMINTDITGIADSDLANIAAVSLIDIHPNPFSQQTDIRFQIADNSGGVALKIFDASGRVVKFLNIPSSDIGHQSSVVWDGRDEHNRMLGSGVYFVHLENANHREIEKVVLLK</sequence>
<gene>
    <name evidence="2" type="ORF">AMJ83_09765</name>
</gene>
<accession>A0A0S8FQG2</accession>
<dbReference type="InterPro" id="IPR011044">
    <property type="entry name" value="Quino_amine_DH_bsu"/>
</dbReference>
<dbReference type="Proteomes" id="UP000051373">
    <property type="component" value="Unassembled WGS sequence"/>
</dbReference>
<dbReference type="Gene3D" id="2.130.10.10">
    <property type="entry name" value="YVTN repeat-like/Quinoprotein amine dehydrogenase"/>
    <property type="match status" value="1"/>
</dbReference>
<dbReference type="Gene3D" id="2.60.40.4070">
    <property type="match status" value="1"/>
</dbReference>
<dbReference type="EMBL" id="LJUJ01000026">
    <property type="protein sequence ID" value="KPK62766.1"/>
    <property type="molecule type" value="Genomic_DNA"/>
</dbReference>
<dbReference type="InterPro" id="IPR015943">
    <property type="entry name" value="WD40/YVTN_repeat-like_dom_sf"/>
</dbReference>
<dbReference type="InterPro" id="IPR026444">
    <property type="entry name" value="Secre_tail"/>
</dbReference>
<dbReference type="NCBIfam" id="TIGR04183">
    <property type="entry name" value="Por_Secre_tail"/>
    <property type="match status" value="1"/>
</dbReference>
<evidence type="ECO:0000259" key="1">
    <source>
        <dbReference type="Pfam" id="PF13860"/>
    </source>
</evidence>
<dbReference type="Pfam" id="PF13860">
    <property type="entry name" value="FlgD_ig"/>
    <property type="match status" value="1"/>
</dbReference>
<feature type="domain" description="FlgD/Vpr Ig-like" evidence="1">
    <location>
        <begin position="402"/>
        <end position="468"/>
    </location>
</feature>
<dbReference type="InterPro" id="IPR025965">
    <property type="entry name" value="FlgD/Vpr_Ig-like"/>
</dbReference>
<organism evidence="2 3">
    <name type="scientific">candidate division WOR_3 bacterium SM23_42</name>
    <dbReference type="NCBI Taxonomy" id="1703779"/>
    <lineage>
        <taxon>Bacteria</taxon>
        <taxon>Bacteria division WOR-3</taxon>
    </lineage>
</organism>
<proteinExistence type="predicted"/>
<dbReference type="SUPFAM" id="SSF50969">
    <property type="entry name" value="YVTN repeat-like/Quinoprotein amine dehydrogenase"/>
    <property type="match status" value="1"/>
</dbReference>
<dbReference type="STRING" id="1703779.AMJ83_09765"/>
<name>A0A0S8FQG2_UNCW3</name>